<comment type="caution">
    <text evidence="2">The sequence shown here is derived from an EMBL/GenBank/DDBJ whole genome shotgun (WGS) entry which is preliminary data.</text>
</comment>
<evidence type="ECO:0000256" key="1">
    <source>
        <dbReference type="SAM" id="MobiDB-lite"/>
    </source>
</evidence>
<evidence type="ECO:0000313" key="3">
    <source>
        <dbReference type="Proteomes" id="UP000823775"/>
    </source>
</evidence>
<feature type="region of interest" description="Disordered" evidence="1">
    <location>
        <begin position="111"/>
        <end position="134"/>
    </location>
</feature>
<keyword evidence="3" id="KW-1185">Reference proteome</keyword>
<dbReference type="EMBL" id="JACEIK010000570">
    <property type="protein sequence ID" value="MCD7459244.1"/>
    <property type="molecule type" value="Genomic_DNA"/>
</dbReference>
<feature type="compositionally biased region" description="Basic and acidic residues" evidence="1">
    <location>
        <begin position="111"/>
        <end position="122"/>
    </location>
</feature>
<accession>A0ABS8SKD7</accession>
<reference evidence="2 3" key="1">
    <citation type="journal article" date="2021" name="BMC Genomics">
        <title>Datura genome reveals duplications of psychoactive alkaloid biosynthetic genes and high mutation rate following tissue culture.</title>
        <authorList>
            <person name="Rajewski A."/>
            <person name="Carter-House D."/>
            <person name="Stajich J."/>
            <person name="Litt A."/>
        </authorList>
    </citation>
    <scope>NUCLEOTIDE SEQUENCE [LARGE SCALE GENOMIC DNA]</scope>
    <source>
        <strain evidence="2">AR-01</strain>
    </source>
</reference>
<gene>
    <name evidence="2" type="ORF">HAX54_040424</name>
</gene>
<dbReference type="Proteomes" id="UP000823775">
    <property type="component" value="Unassembled WGS sequence"/>
</dbReference>
<name>A0ABS8SKD7_DATST</name>
<organism evidence="2 3">
    <name type="scientific">Datura stramonium</name>
    <name type="common">Jimsonweed</name>
    <name type="synonym">Common thornapple</name>
    <dbReference type="NCBI Taxonomy" id="4076"/>
    <lineage>
        <taxon>Eukaryota</taxon>
        <taxon>Viridiplantae</taxon>
        <taxon>Streptophyta</taxon>
        <taxon>Embryophyta</taxon>
        <taxon>Tracheophyta</taxon>
        <taxon>Spermatophyta</taxon>
        <taxon>Magnoliopsida</taxon>
        <taxon>eudicotyledons</taxon>
        <taxon>Gunneridae</taxon>
        <taxon>Pentapetalae</taxon>
        <taxon>asterids</taxon>
        <taxon>lamiids</taxon>
        <taxon>Solanales</taxon>
        <taxon>Solanaceae</taxon>
        <taxon>Solanoideae</taxon>
        <taxon>Datureae</taxon>
        <taxon>Datura</taxon>
    </lineage>
</organism>
<protein>
    <submittedName>
        <fullName evidence="2">Uncharacterized protein</fullName>
    </submittedName>
</protein>
<evidence type="ECO:0000313" key="2">
    <source>
        <dbReference type="EMBL" id="MCD7459244.1"/>
    </source>
</evidence>
<sequence length="134" mass="15697">MVQEAPMEDASMPQQPLRRYRFYWITEKEDSLRRAREKKGQRFSFRGLLTQFLRVQHIEKEVVDYRPRYGPNGLDLTKIKESEGIYGPVLSSLLMMMTLLMMRRLKDSDLESDADGRCDSKIGEAIYAPTDNED</sequence>
<proteinExistence type="predicted"/>